<feature type="chain" id="PRO_5027564844" description="Peptidase S74 domain-containing protein" evidence="1">
    <location>
        <begin position="21"/>
        <end position="837"/>
    </location>
</feature>
<dbReference type="Gene3D" id="2.150.10.10">
    <property type="entry name" value="Serralysin-like metalloprotease, C-terminal"/>
    <property type="match status" value="3"/>
</dbReference>
<sequence>MVHRTILTVLLIFLSGLARADERSSTISGSPFTTVAEEVVAATDAITIPRLLSYQGRLTDSLGNPVPDGSYQLTFRLYSQETGGTPFWTEVQTVSVRNGIFSVLLGSVTPISSVPDAGTVYLSLQVGTGSELTPRLRIVSAAYAFLSERAANSDLLQGRDTTALDLRYVNEGQANSITSAMITDGAVQTADIANNAVTSAKIGNGEVTMPKINQSGATTGQVIKWNGTQWAPADDAVGAGDNAWVRGTPDSVLYTIRQLGVARGGSDNMLYGTYCFTHTNLGVACTTGINSQNHQFCTVGGGFGNRASSSLATVAGGRQNIAGGMEATVAGGRENAATGNNATVGGGFLNTATEFAATVAGGRANQARGQDVAIGGGAGNIAWGQAATIAGGNQNRDSGYVATISGGGNNIAYGDGATVGGGMVNSTISPNSVISGGALNRITGLMGVIGGGHADTVIGAYGGILSGYSNLAGNEPQDTGATVAGGYNNSATAINTFIGGGRDNTASNAGATVSGGVTNTAGGSGATVGGGTNNTASADGATIGGGANNQANGWNSTIAGGGGNTTTGTNATVGGGYGNTAGAGDATVAGGHLNTASGYYSAIAGGESNHGAGDWSVVAGGRYDTSAANYSFTTGYLSVVPSGYSNSAAFNGQTATAGNQLRCGTLSKAGGSFTIDHPLDPYGKILNHYFVEGPEMLNIYRGAVVLDASGRAEVKLPDYFSALNRNPHIQLTGVGSSDVYVAEKVSGNRFVIGGRPGMEVYWQVTGERADVSAEAIRRMMPVEQVKTGSLTGRMLDDEFLAGCMEQLEREGKAQGLDFRTPAGRTRYELMKNRQTGR</sequence>
<reference evidence="2" key="1">
    <citation type="journal article" date="2020" name="mSystems">
        <title>Genome- and Community-Level Interaction Insights into Carbon Utilization and Element Cycling Functions of Hydrothermarchaeota in Hydrothermal Sediment.</title>
        <authorList>
            <person name="Zhou Z."/>
            <person name="Liu Y."/>
            <person name="Xu W."/>
            <person name="Pan J."/>
            <person name="Luo Z.H."/>
            <person name="Li M."/>
        </authorList>
    </citation>
    <scope>NUCLEOTIDE SEQUENCE [LARGE SCALE GENOMIC DNA]</scope>
    <source>
        <strain evidence="2">SpSt-465</strain>
    </source>
</reference>
<dbReference type="InterPro" id="IPR011049">
    <property type="entry name" value="Serralysin-like_metalloprot_C"/>
</dbReference>
<protein>
    <recommendedName>
        <fullName evidence="3">Peptidase S74 domain-containing protein</fullName>
    </recommendedName>
</protein>
<evidence type="ECO:0008006" key="3">
    <source>
        <dbReference type="Google" id="ProtNLM"/>
    </source>
</evidence>
<name>A0A7C3EGW7_UNCW3</name>
<evidence type="ECO:0000256" key="1">
    <source>
        <dbReference type="SAM" id="SignalP"/>
    </source>
</evidence>
<feature type="signal peptide" evidence="1">
    <location>
        <begin position="1"/>
        <end position="20"/>
    </location>
</feature>
<keyword evidence="1" id="KW-0732">Signal</keyword>
<accession>A0A7C3EGW7</accession>
<dbReference type="AlphaFoldDB" id="A0A7C3EGW7"/>
<comment type="caution">
    <text evidence="2">The sequence shown here is derived from an EMBL/GenBank/DDBJ whole genome shotgun (WGS) entry which is preliminary data.</text>
</comment>
<dbReference type="EMBL" id="DSTU01000003">
    <property type="protein sequence ID" value="HFJ53466.1"/>
    <property type="molecule type" value="Genomic_DNA"/>
</dbReference>
<gene>
    <name evidence="2" type="ORF">ENS16_02090</name>
</gene>
<organism evidence="2">
    <name type="scientific">candidate division WOR-3 bacterium</name>
    <dbReference type="NCBI Taxonomy" id="2052148"/>
    <lineage>
        <taxon>Bacteria</taxon>
        <taxon>Bacteria division WOR-3</taxon>
    </lineage>
</organism>
<proteinExistence type="predicted"/>
<evidence type="ECO:0000313" key="2">
    <source>
        <dbReference type="EMBL" id="HFJ53466.1"/>
    </source>
</evidence>